<feature type="region of interest" description="Disordered" evidence="1">
    <location>
        <begin position="74"/>
        <end position="97"/>
    </location>
</feature>
<dbReference type="EMBL" id="KN838624">
    <property type="protein sequence ID" value="KIK00480.1"/>
    <property type="molecule type" value="Genomic_DNA"/>
</dbReference>
<evidence type="ECO:0000313" key="3">
    <source>
        <dbReference type="Proteomes" id="UP000054477"/>
    </source>
</evidence>
<reference evidence="2 3" key="1">
    <citation type="submission" date="2014-04" db="EMBL/GenBank/DDBJ databases">
        <authorList>
            <consortium name="DOE Joint Genome Institute"/>
            <person name="Kuo A."/>
            <person name="Kohler A."/>
            <person name="Nagy L.G."/>
            <person name="Floudas D."/>
            <person name="Copeland A."/>
            <person name="Barry K.W."/>
            <person name="Cichocki N."/>
            <person name="Veneault-Fourrey C."/>
            <person name="LaButti K."/>
            <person name="Lindquist E.A."/>
            <person name="Lipzen A."/>
            <person name="Lundell T."/>
            <person name="Morin E."/>
            <person name="Murat C."/>
            <person name="Sun H."/>
            <person name="Tunlid A."/>
            <person name="Henrissat B."/>
            <person name="Grigoriev I.V."/>
            <person name="Hibbett D.S."/>
            <person name="Martin F."/>
            <person name="Nordberg H.P."/>
            <person name="Cantor M.N."/>
            <person name="Hua S.X."/>
        </authorList>
    </citation>
    <scope>NUCLEOTIDE SEQUENCE [LARGE SCALE GENOMIC DNA]</scope>
    <source>
        <strain evidence="2 3">LaAM-08-1</strain>
    </source>
</reference>
<organism evidence="2 3">
    <name type="scientific">Laccaria amethystina LaAM-08-1</name>
    <dbReference type="NCBI Taxonomy" id="1095629"/>
    <lineage>
        <taxon>Eukaryota</taxon>
        <taxon>Fungi</taxon>
        <taxon>Dikarya</taxon>
        <taxon>Basidiomycota</taxon>
        <taxon>Agaricomycotina</taxon>
        <taxon>Agaricomycetes</taxon>
        <taxon>Agaricomycetidae</taxon>
        <taxon>Agaricales</taxon>
        <taxon>Agaricineae</taxon>
        <taxon>Hydnangiaceae</taxon>
        <taxon>Laccaria</taxon>
    </lineage>
</organism>
<keyword evidence="3" id="KW-1185">Reference proteome</keyword>
<dbReference type="Proteomes" id="UP000054477">
    <property type="component" value="Unassembled WGS sequence"/>
</dbReference>
<accession>A0A0C9WQF5</accession>
<evidence type="ECO:0000256" key="1">
    <source>
        <dbReference type="SAM" id="MobiDB-lite"/>
    </source>
</evidence>
<dbReference type="AlphaFoldDB" id="A0A0C9WQF5"/>
<name>A0A0C9WQF5_9AGAR</name>
<evidence type="ECO:0000313" key="2">
    <source>
        <dbReference type="EMBL" id="KIK00480.1"/>
    </source>
</evidence>
<proteinExistence type="predicted"/>
<reference evidence="3" key="2">
    <citation type="submission" date="2015-01" db="EMBL/GenBank/DDBJ databases">
        <title>Evolutionary Origins and Diversification of the Mycorrhizal Mutualists.</title>
        <authorList>
            <consortium name="DOE Joint Genome Institute"/>
            <consortium name="Mycorrhizal Genomics Consortium"/>
            <person name="Kohler A."/>
            <person name="Kuo A."/>
            <person name="Nagy L.G."/>
            <person name="Floudas D."/>
            <person name="Copeland A."/>
            <person name="Barry K.W."/>
            <person name="Cichocki N."/>
            <person name="Veneault-Fourrey C."/>
            <person name="LaButti K."/>
            <person name="Lindquist E.A."/>
            <person name="Lipzen A."/>
            <person name="Lundell T."/>
            <person name="Morin E."/>
            <person name="Murat C."/>
            <person name="Riley R."/>
            <person name="Ohm R."/>
            <person name="Sun H."/>
            <person name="Tunlid A."/>
            <person name="Henrissat B."/>
            <person name="Grigoriev I.V."/>
            <person name="Hibbett D.S."/>
            <person name="Martin F."/>
        </authorList>
    </citation>
    <scope>NUCLEOTIDE SEQUENCE [LARGE SCALE GENOMIC DNA]</scope>
    <source>
        <strain evidence="3">LaAM-08-1</strain>
    </source>
</reference>
<dbReference type="HOGENOM" id="CLU_2347048_0_0_1"/>
<gene>
    <name evidence="2" type="ORF">K443DRAFT_602679</name>
</gene>
<protein>
    <submittedName>
        <fullName evidence="2">Uncharacterized protein</fullName>
    </submittedName>
</protein>
<sequence>MVGKVLLTPLPSKIPGVSDEKRWESLLINARKWVSGIPDGHLCWAYHYYPILPPPLTVFNTSHTDFRPAVHLPPPTGAFRPRSTPSHNLSLRTVPLP</sequence>